<evidence type="ECO:0000313" key="1">
    <source>
        <dbReference type="EMBL" id="KAF3545896.1"/>
    </source>
</evidence>
<protein>
    <submittedName>
        <fullName evidence="1">Uncharacterized protein</fullName>
    </submittedName>
</protein>
<dbReference type="Gene3D" id="3.40.50.300">
    <property type="entry name" value="P-loop containing nucleotide triphosphate hydrolases"/>
    <property type="match status" value="1"/>
</dbReference>
<evidence type="ECO:0000313" key="2">
    <source>
        <dbReference type="Proteomes" id="UP000266723"/>
    </source>
</evidence>
<dbReference type="EMBL" id="QGKV02000832">
    <property type="protein sequence ID" value="KAF3545896.1"/>
    <property type="molecule type" value="Genomic_DNA"/>
</dbReference>
<proteinExistence type="predicted"/>
<dbReference type="InterPro" id="IPR027417">
    <property type="entry name" value="P-loop_NTPase"/>
</dbReference>
<keyword evidence="2" id="KW-1185">Reference proteome</keyword>
<name>A0ABQ7C2J8_BRACR</name>
<organism evidence="1 2">
    <name type="scientific">Brassica cretica</name>
    <name type="common">Mustard</name>
    <dbReference type="NCBI Taxonomy" id="69181"/>
    <lineage>
        <taxon>Eukaryota</taxon>
        <taxon>Viridiplantae</taxon>
        <taxon>Streptophyta</taxon>
        <taxon>Embryophyta</taxon>
        <taxon>Tracheophyta</taxon>
        <taxon>Spermatophyta</taxon>
        <taxon>Magnoliopsida</taxon>
        <taxon>eudicotyledons</taxon>
        <taxon>Gunneridae</taxon>
        <taxon>Pentapetalae</taxon>
        <taxon>rosids</taxon>
        <taxon>malvids</taxon>
        <taxon>Brassicales</taxon>
        <taxon>Brassicaceae</taxon>
        <taxon>Brassiceae</taxon>
        <taxon>Brassica</taxon>
    </lineage>
</organism>
<accession>A0ABQ7C2J8</accession>
<reference evidence="1 2" key="1">
    <citation type="journal article" date="2020" name="BMC Genomics">
        <title>Intraspecific diversification of the crop wild relative Brassica cretica Lam. using demographic model selection.</title>
        <authorList>
            <person name="Kioukis A."/>
            <person name="Michalopoulou V.A."/>
            <person name="Briers L."/>
            <person name="Pirintsos S."/>
            <person name="Studholme D.J."/>
            <person name="Pavlidis P."/>
            <person name="Sarris P.F."/>
        </authorList>
    </citation>
    <scope>NUCLEOTIDE SEQUENCE [LARGE SCALE GENOMIC DNA]</scope>
    <source>
        <strain evidence="2">cv. PFS-1207/04</strain>
    </source>
</reference>
<sequence>MAVTDAESPHLGEITCVLRYMHTGCKGGVGTSRFLTSSVESGCGLKNFKVYAKGGKTIVFTQTKRDADEVSLALSNSIASEALHGDISQYQRERKHSLMMLRMRRSRKNQLQMIDRYMWNKNKLQAIVGTIWRWSDRLYQTTSTLRPARMTKAEKYYFFNRSIHELFKKSYKALIGFPASRIILLDPVMQRSTSPGRAIPGLDRTQYRFGVQKRQGSFRMERESNPDGGCHQRPVLPLGLLRPDLYKVFLR</sequence>
<dbReference type="Proteomes" id="UP000266723">
    <property type="component" value="Unassembled WGS sequence"/>
</dbReference>
<gene>
    <name evidence="1" type="ORF">DY000_02009688</name>
</gene>
<dbReference type="SUPFAM" id="SSF52540">
    <property type="entry name" value="P-loop containing nucleoside triphosphate hydrolases"/>
    <property type="match status" value="1"/>
</dbReference>
<comment type="caution">
    <text evidence="1">The sequence shown here is derived from an EMBL/GenBank/DDBJ whole genome shotgun (WGS) entry which is preliminary data.</text>
</comment>